<organism evidence="2 3">
    <name type="scientific">Zophobas morio</name>
    <dbReference type="NCBI Taxonomy" id="2755281"/>
    <lineage>
        <taxon>Eukaryota</taxon>
        <taxon>Metazoa</taxon>
        <taxon>Ecdysozoa</taxon>
        <taxon>Arthropoda</taxon>
        <taxon>Hexapoda</taxon>
        <taxon>Insecta</taxon>
        <taxon>Pterygota</taxon>
        <taxon>Neoptera</taxon>
        <taxon>Endopterygota</taxon>
        <taxon>Coleoptera</taxon>
        <taxon>Polyphaga</taxon>
        <taxon>Cucujiformia</taxon>
        <taxon>Tenebrionidae</taxon>
        <taxon>Zophobas</taxon>
    </lineage>
</organism>
<evidence type="ECO:0000313" key="2">
    <source>
        <dbReference type="EMBL" id="KAJ3648099.1"/>
    </source>
</evidence>
<dbReference type="Proteomes" id="UP001168821">
    <property type="component" value="Unassembled WGS sequence"/>
</dbReference>
<dbReference type="AlphaFoldDB" id="A0AA38M9H7"/>
<keyword evidence="3" id="KW-1185">Reference proteome</keyword>
<accession>A0AA38M9H7</accession>
<proteinExistence type="predicted"/>
<gene>
    <name evidence="2" type="ORF">Zmor_019934</name>
</gene>
<feature type="region of interest" description="Disordered" evidence="1">
    <location>
        <begin position="69"/>
        <end position="93"/>
    </location>
</feature>
<reference evidence="2" key="1">
    <citation type="journal article" date="2023" name="G3 (Bethesda)">
        <title>Whole genome assemblies of Zophobas morio and Tenebrio molitor.</title>
        <authorList>
            <person name="Kaur S."/>
            <person name="Stinson S.A."/>
            <person name="diCenzo G.C."/>
        </authorList>
    </citation>
    <scope>NUCLEOTIDE SEQUENCE</scope>
    <source>
        <strain evidence="2">QUZm001</strain>
    </source>
</reference>
<sequence length="114" mass="12522">MSDAAIFGGEPLRFAVRTACGTGLLCMGFMGRSYGGSRQFHFIESYSEDNCQCRAIKLPLRNAVISNGLPWQPPPQPRFSHSKRTLIGPSTTPATIPTTTVIFQHPGSLFTYEQ</sequence>
<evidence type="ECO:0000256" key="1">
    <source>
        <dbReference type="SAM" id="MobiDB-lite"/>
    </source>
</evidence>
<name>A0AA38M9H7_9CUCU</name>
<comment type="caution">
    <text evidence="2">The sequence shown here is derived from an EMBL/GenBank/DDBJ whole genome shotgun (WGS) entry which is preliminary data.</text>
</comment>
<protein>
    <submittedName>
        <fullName evidence="2">Uncharacterized protein</fullName>
    </submittedName>
</protein>
<dbReference type="EMBL" id="JALNTZ010000006">
    <property type="protein sequence ID" value="KAJ3648099.1"/>
    <property type="molecule type" value="Genomic_DNA"/>
</dbReference>
<evidence type="ECO:0000313" key="3">
    <source>
        <dbReference type="Proteomes" id="UP001168821"/>
    </source>
</evidence>